<dbReference type="EMBL" id="ADMH02001849">
    <property type="protein sequence ID" value="ETN60882.1"/>
    <property type="molecule type" value="Genomic_DNA"/>
</dbReference>
<protein>
    <submittedName>
        <fullName evidence="1 2">Uncharacterized protein</fullName>
    </submittedName>
</protein>
<sequence length="298" mass="33762">MNGSIMIKCEPFSEEVELLNRLVANDDHQRQQQEQEQLQDQELRTFCSYKLKLADETIALLESQEIDIECLRKMRLEDVDVLFEGRPLGPKILFREALLEWREEIGLPCRSLRWLSTHKRSAESEDSADSQASQPKRVPSSSGMTVAASLWDECTQQQQSSLLAQEKDTISNRMPTVSYQSFRWPMSPVTLKDILNSSTLGRNILAVGELGVLSKSMQCQLTAIIIAYHMEFETKLSTPQLENYAYCISTLLPHENPLSYHIPRGPNRRNPGGSLYSRFINQKISQKALAIGNSVAAS</sequence>
<reference evidence="1" key="2">
    <citation type="submission" date="2010-05" db="EMBL/GenBank/DDBJ databases">
        <authorList>
            <person name="Almeida L.G."/>
            <person name="Nicolas M.F."/>
            <person name="Souza R.C."/>
            <person name="Vasconcelos A.T.R."/>
        </authorList>
    </citation>
    <scope>NUCLEOTIDE SEQUENCE</scope>
</reference>
<reference evidence="1" key="3">
    <citation type="journal article" date="2013" name="Nucleic Acids Res.">
        <title>The genome of Anopheles darlingi, the main neotropical malaria vector.</title>
        <authorList>
            <person name="Marinotti O."/>
            <person name="Cerqueira G.C."/>
            <person name="de Almeida L.G."/>
            <person name="Ferro M.I."/>
            <person name="Loreto E.L."/>
            <person name="Zaha A."/>
            <person name="Teixeira S.M."/>
            <person name="Wespiser A.R."/>
            <person name="Almeida E Silva A."/>
            <person name="Schlindwein A.D."/>
            <person name="Pacheco A.C."/>
            <person name="Silva A.L."/>
            <person name="Graveley B.R."/>
            <person name="Walenz B.P."/>
            <person name="Lima Bde A."/>
            <person name="Ribeiro C.A."/>
            <person name="Nunes-Silva C.G."/>
            <person name="de Carvalho C.R."/>
            <person name="Soares C.M."/>
            <person name="de Menezes C.B."/>
            <person name="Matiolli C."/>
            <person name="Caffrey D."/>
            <person name="Araujo D.A."/>
            <person name="de Oliveira D.M."/>
            <person name="Golenbock D."/>
            <person name="Grisard E.C."/>
            <person name="Fantinatti-Garboggini F."/>
            <person name="de Carvalho F.M."/>
            <person name="Barcellos F.G."/>
            <person name="Prosdocimi F."/>
            <person name="May G."/>
            <person name="Azevedo Junior G.M."/>
            <person name="Guimaraes G.M."/>
            <person name="Goldman G.H."/>
            <person name="Padilha I.Q."/>
            <person name="Batista Jda S."/>
            <person name="Ferro J.A."/>
            <person name="Ribeiro J.M."/>
            <person name="Fietto J.L."/>
            <person name="Dabbas K.M."/>
            <person name="Cerdeira L."/>
            <person name="Agnez-Lima L.F."/>
            <person name="Brocchi M."/>
            <person name="de Carvalho M.O."/>
            <person name="Teixeira Mde M."/>
            <person name="Diniz Maia Mde M."/>
            <person name="Goldman M.H."/>
            <person name="Cruz Schneider M.P."/>
            <person name="Felipe M.S."/>
            <person name="Hungria M."/>
            <person name="Nicolas M.F."/>
            <person name="Pereira M."/>
            <person name="Montes M.A."/>
            <person name="Cantao M.E."/>
            <person name="Vincentz M."/>
            <person name="Rafael M.S."/>
            <person name="Silverman N."/>
            <person name="Stoco P.H."/>
            <person name="Souza R.C."/>
            <person name="Vicentini R."/>
            <person name="Gazzinelli R.T."/>
            <person name="Neves Rde O."/>
            <person name="Silva R."/>
            <person name="Astolfi-Filho S."/>
            <person name="Maciel T.E."/>
            <person name="Urmenyi T.P."/>
            <person name="Tadei W.P."/>
            <person name="Camargo E.P."/>
            <person name="de Vasconcelos A.T."/>
        </authorList>
    </citation>
    <scope>NUCLEOTIDE SEQUENCE</scope>
</reference>
<gene>
    <name evidence="1" type="ORF">AND_007483</name>
</gene>
<evidence type="ECO:0000313" key="3">
    <source>
        <dbReference type="Proteomes" id="UP000000673"/>
    </source>
</evidence>
<dbReference type="VEuPathDB" id="VectorBase:ADAC007483"/>
<organism evidence="1">
    <name type="scientific">Anopheles darlingi</name>
    <name type="common">Mosquito</name>
    <dbReference type="NCBI Taxonomy" id="43151"/>
    <lineage>
        <taxon>Eukaryota</taxon>
        <taxon>Metazoa</taxon>
        <taxon>Ecdysozoa</taxon>
        <taxon>Arthropoda</taxon>
        <taxon>Hexapoda</taxon>
        <taxon>Insecta</taxon>
        <taxon>Pterygota</taxon>
        <taxon>Neoptera</taxon>
        <taxon>Endopterygota</taxon>
        <taxon>Diptera</taxon>
        <taxon>Nematocera</taxon>
        <taxon>Culicoidea</taxon>
        <taxon>Culicidae</taxon>
        <taxon>Anophelinae</taxon>
        <taxon>Anopheles</taxon>
    </lineage>
</organism>
<evidence type="ECO:0000313" key="1">
    <source>
        <dbReference type="EMBL" id="ETN60882.1"/>
    </source>
</evidence>
<name>W5J8U7_ANODA</name>
<dbReference type="HOGENOM" id="CLU_934538_0_0_1"/>
<accession>W5J8U7</accession>
<dbReference type="OrthoDB" id="8006133at2759"/>
<dbReference type="AlphaFoldDB" id="W5J8U7"/>
<dbReference type="EnsemblMetazoa" id="ADAC007483-RA">
    <property type="protein sequence ID" value="ADAC007483-PA"/>
    <property type="gene ID" value="ADAC007483"/>
</dbReference>
<reference evidence="2" key="4">
    <citation type="submission" date="2015-06" db="UniProtKB">
        <authorList>
            <consortium name="EnsemblMetazoa"/>
        </authorList>
    </citation>
    <scope>IDENTIFICATION</scope>
</reference>
<dbReference type="VEuPathDB" id="VectorBase:ADAR2_008419"/>
<proteinExistence type="predicted"/>
<dbReference type="Proteomes" id="UP000000673">
    <property type="component" value="Unassembled WGS sequence"/>
</dbReference>
<dbReference type="eggNOG" id="ENOG502TCXU">
    <property type="taxonomic scope" value="Eukaryota"/>
</dbReference>
<keyword evidence="3" id="KW-1185">Reference proteome</keyword>
<reference evidence="1 3" key="1">
    <citation type="journal article" date="2010" name="BMC Genomics">
        <title>Combination of measures distinguishes pre-miRNAs from other stem-loops in the genome of the newly sequenced Anopheles darlingi.</title>
        <authorList>
            <person name="Mendes N.D."/>
            <person name="Freitas A.T."/>
            <person name="Vasconcelos A.T."/>
            <person name="Sagot M.F."/>
        </authorList>
    </citation>
    <scope>NUCLEOTIDE SEQUENCE</scope>
</reference>
<evidence type="ECO:0000313" key="2">
    <source>
        <dbReference type="EnsemblMetazoa" id="ADAC007483-PA"/>
    </source>
</evidence>
<dbReference type="OMA" id="CLRKMRI"/>